<feature type="domain" description="DUF8001" evidence="1">
    <location>
        <begin position="1"/>
        <end position="77"/>
    </location>
</feature>
<comment type="caution">
    <text evidence="2">The sequence shown here is derived from an EMBL/GenBank/DDBJ whole genome shotgun (WGS) entry which is preliminary data.</text>
</comment>
<evidence type="ECO:0000313" key="2">
    <source>
        <dbReference type="EMBL" id="OYR59545.1"/>
    </source>
</evidence>
<dbReference type="RefSeq" id="WP_094528863.1">
    <property type="nucleotide sequence ID" value="NZ_NHPJ01000002.1"/>
</dbReference>
<keyword evidence="3" id="KW-1185">Reference proteome</keyword>
<dbReference type="InterPro" id="IPR058314">
    <property type="entry name" value="DUF8001"/>
</dbReference>
<evidence type="ECO:0000259" key="1">
    <source>
        <dbReference type="Pfam" id="PF26008"/>
    </source>
</evidence>
<evidence type="ECO:0000313" key="3">
    <source>
        <dbReference type="Proteomes" id="UP000216308"/>
    </source>
</evidence>
<dbReference type="OrthoDB" id="258836at2157"/>
<reference evidence="2 3" key="1">
    <citation type="journal article" date="2014" name="Front. Microbiol.">
        <title>Population and genomic analysis of the genus Halorubrum.</title>
        <authorList>
            <person name="Fullmer M.S."/>
            <person name="Soucy S.M."/>
            <person name="Swithers K.S."/>
            <person name="Makkay A.M."/>
            <person name="Wheeler R."/>
            <person name="Ventosa A."/>
            <person name="Gogarten J.P."/>
            <person name="Papke R.T."/>
        </authorList>
    </citation>
    <scope>NUCLEOTIDE SEQUENCE [LARGE SCALE GENOMIC DNA]</scope>
    <source>
        <strain evidence="2 3">Cb34</strain>
    </source>
</reference>
<proteinExistence type="predicted"/>
<sequence>MTPPLRIEPGELPADDIIAALREGRRVLLDVEVAGSAHEVVLRYDGETYHCDTPTSLHRHTEEAEMRACLDRMGYAAEH</sequence>
<dbReference type="Pfam" id="PF26008">
    <property type="entry name" value="DUF8001"/>
    <property type="match status" value="1"/>
</dbReference>
<name>A0A256ISP2_9EURY</name>
<organism evidence="2 3">
    <name type="scientific">Halorubrum halodurans</name>
    <dbReference type="NCBI Taxonomy" id="1383851"/>
    <lineage>
        <taxon>Archaea</taxon>
        <taxon>Methanobacteriati</taxon>
        <taxon>Methanobacteriota</taxon>
        <taxon>Stenosarchaea group</taxon>
        <taxon>Halobacteria</taxon>
        <taxon>Halobacteriales</taxon>
        <taxon>Haloferacaceae</taxon>
        <taxon>Halorubrum</taxon>
    </lineage>
</organism>
<gene>
    <name evidence="2" type="ORF">DJ70_00125</name>
</gene>
<protein>
    <recommendedName>
        <fullName evidence="1">DUF8001 domain-containing protein</fullName>
    </recommendedName>
</protein>
<dbReference type="EMBL" id="NHPJ01000002">
    <property type="protein sequence ID" value="OYR59545.1"/>
    <property type="molecule type" value="Genomic_DNA"/>
</dbReference>
<accession>A0A256ISP2</accession>
<dbReference type="AlphaFoldDB" id="A0A256ISP2"/>
<dbReference type="Proteomes" id="UP000216308">
    <property type="component" value="Unassembled WGS sequence"/>
</dbReference>